<accession>A0A9P8I9Q5</accession>
<dbReference type="Proteomes" id="UP000698800">
    <property type="component" value="Unassembled WGS sequence"/>
</dbReference>
<keyword evidence="2" id="KW-1185">Reference proteome</keyword>
<dbReference type="EMBL" id="JAGHQL010000002">
    <property type="protein sequence ID" value="KAH0547718.1"/>
    <property type="molecule type" value="Genomic_DNA"/>
</dbReference>
<organism evidence="1 2">
    <name type="scientific">Glutinoglossum americanum</name>
    <dbReference type="NCBI Taxonomy" id="1670608"/>
    <lineage>
        <taxon>Eukaryota</taxon>
        <taxon>Fungi</taxon>
        <taxon>Dikarya</taxon>
        <taxon>Ascomycota</taxon>
        <taxon>Pezizomycotina</taxon>
        <taxon>Geoglossomycetes</taxon>
        <taxon>Geoglossales</taxon>
        <taxon>Geoglossaceae</taxon>
        <taxon>Glutinoglossum</taxon>
    </lineage>
</organism>
<name>A0A9P8I9Q5_9PEZI</name>
<protein>
    <submittedName>
        <fullName evidence="1">Uncharacterized protein</fullName>
    </submittedName>
</protein>
<evidence type="ECO:0000313" key="1">
    <source>
        <dbReference type="EMBL" id="KAH0547718.1"/>
    </source>
</evidence>
<gene>
    <name evidence="1" type="ORF">FGG08_000208</name>
</gene>
<proteinExistence type="predicted"/>
<reference evidence="1" key="1">
    <citation type="submission" date="2021-03" db="EMBL/GenBank/DDBJ databases">
        <title>Comparative genomics and phylogenomic investigation of the class Geoglossomycetes provide insights into ecological specialization and systematics.</title>
        <authorList>
            <person name="Melie T."/>
            <person name="Pirro S."/>
            <person name="Miller A.N."/>
            <person name="Quandt A."/>
        </authorList>
    </citation>
    <scope>NUCLEOTIDE SEQUENCE</scope>
    <source>
        <strain evidence="1">GBOQ0MN5Z8</strain>
    </source>
</reference>
<dbReference type="AlphaFoldDB" id="A0A9P8I9Q5"/>
<sequence>MLSSGNGFGNNVISNSGNSTGVINNGDFNGILSGNIINSFNDNSINFYSNNNDYYFAKVCTNCGIVRVDTDCGCYTTQSCPTCKEEVKPIAYNVTAPLSTSMGSSTETISPITIVFGKVEFNIDPYHRSTETSNFTTPFPFHNSTSSYSGGPAASSYTFAPTPEQETPILFQGSGSVFKAPIVGLTAALAMAFLL</sequence>
<evidence type="ECO:0000313" key="2">
    <source>
        <dbReference type="Proteomes" id="UP000698800"/>
    </source>
</evidence>
<comment type="caution">
    <text evidence="1">The sequence shown here is derived from an EMBL/GenBank/DDBJ whole genome shotgun (WGS) entry which is preliminary data.</text>
</comment>